<feature type="non-terminal residue" evidence="2">
    <location>
        <position position="1"/>
    </location>
</feature>
<accession>A0A061RR65</accession>
<sequence length="52" mass="5743">VLTHRQQKRTRAPTGARVPSTDGKPWISAFCVFAAVLPTEESRFGQGFPVSR</sequence>
<feature type="region of interest" description="Disordered" evidence="1">
    <location>
        <begin position="1"/>
        <end position="23"/>
    </location>
</feature>
<gene>
    <name evidence="2" type="ORF">TSPGSL018_29895</name>
</gene>
<proteinExistence type="predicted"/>
<evidence type="ECO:0000313" key="2">
    <source>
        <dbReference type="EMBL" id="JAC73036.1"/>
    </source>
</evidence>
<organism evidence="2">
    <name type="scientific">Tetraselmis sp. GSL018</name>
    <dbReference type="NCBI Taxonomy" id="582737"/>
    <lineage>
        <taxon>Eukaryota</taxon>
        <taxon>Viridiplantae</taxon>
        <taxon>Chlorophyta</taxon>
        <taxon>core chlorophytes</taxon>
        <taxon>Chlorodendrophyceae</taxon>
        <taxon>Chlorodendrales</taxon>
        <taxon>Chlorodendraceae</taxon>
        <taxon>Tetraselmis</taxon>
    </lineage>
</organism>
<dbReference type="EMBL" id="GBEZ01012897">
    <property type="protein sequence ID" value="JAC73036.1"/>
    <property type="molecule type" value="Transcribed_RNA"/>
</dbReference>
<name>A0A061RR65_9CHLO</name>
<protein>
    <submittedName>
        <fullName evidence="2">Uncharacterized protein</fullName>
    </submittedName>
</protein>
<reference evidence="2" key="1">
    <citation type="submission" date="2014-05" db="EMBL/GenBank/DDBJ databases">
        <title>The transcriptome of the halophilic microalga Tetraselmis sp. GSL018 isolated from the Great Salt Lake, Utah.</title>
        <authorList>
            <person name="Jinkerson R.E."/>
            <person name="D'Adamo S."/>
            <person name="Posewitz M.C."/>
        </authorList>
    </citation>
    <scope>NUCLEOTIDE SEQUENCE</scope>
    <source>
        <strain evidence="2">GSL018</strain>
    </source>
</reference>
<dbReference type="AlphaFoldDB" id="A0A061RR65"/>
<feature type="compositionally biased region" description="Basic residues" evidence="1">
    <location>
        <begin position="1"/>
        <end position="11"/>
    </location>
</feature>
<evidence type="ECO:0000256" key="1">
    <source>
        <dbReference type="SAM" id="MobiDB-lite"/>
    </source>
</evidence>